<keyword evidence="2" id="KW-1185">Reference proteome</keyword>
<proteinExistence type="predicted"/>
<comment type="caution">
    <text evidence="1">The sequence shown here is derived from an EMBL/GenBank/DDBJ whole genome shotgun (WGS) entry which is preliminary data.</text>
</comment>
<evidence type="ECO:0008006" key="3">
    <source>
        <dbReference type="Google" id="ProtNLM"/>
    </source>
</evidence>
<dbReference type="EMBL" id="WBMO01000001">
    <property type="protein sequence ID" value="MDV2474863.1"/>
    <property type="molecule type" value="Genomic_DNA"/>
</dbReference>
<evidence type="ECO:0000313" key="1">
    <source>
        <dbReference type="EMBL" id="MDV2474863.1"/>
    </source>
</evidence>
<reference evidence="1 2" key="1">
    <citation type="submission" date="2019-10" db="EMBL/GenBank/DDBJ databases">
        <title>Draft Genome Assembly of Rhodococcus zopfii DSM44189.</title>
        <authorList>
            <person name="Sutton J.M."/>
            <person name="Akob D.M."/>
            <person name="Bushman T.J."/>
        </authorList>
    </citation>
    <scope>NUCLEOTIDE SEQUENCE [LARGE SCALE GENOMIC DNA]</scope>
    <source>
        <strain evidence="1 2">DSM 44189</strain>
    </source>
</reference>
<dbReference type="Proteomes" id="UP001275440">
    <property type="component" value="Unassembled WGS sequence"/>
</dbReference>
<evidence type="ECO:0000313" key="2">
    <source>
        <dbReference type="Proteomes" id="UP001275440"/>
    </source>
</evidence>
<accession>A0ABU3WN48</accession>
<dbReference type="RefSeq" id="WP_371306216.1">
    <property type="nucleotide sequence ID" value="NZ_JAWKJJ010000001.1"/>
</dbReference>
<gene>
    <name evidence="1" type="ORF">F8M49_04460</name>
</gene>
<protein>
    <recommendedName>
        <fullName evidence="3">DUF1508 domain-containing protein</fullName>
    </recommendedName>
</protein>
<name>A0ABU3WN48_9NOCA</name>
<organism evidence="1 2">
    <name type="scientific">Rhodococcus zopfii</name>
    <dbReference type="NCBI Taxonomy" id="43772"/>
    <lineage>
        <taxon>Bacteria</taxon>
        <taxon>Bacillati</taxon>
        <taxon>Actinomycetota</taxon>
        <taxon>Actinomycetes</taxon>
        <taxon>Mycobacteriales</taxon>
        <taxon>Nocardiaceae</taxon>
        <taxon>Rhodococcus</taxon>
    </lineage>
</organism>
<sequence length="85" mass="9053">MEPVEINAGNWYLLAEDVDAWNADTRYRWSVREATTAEAVADVTLMPDGAVSGSAREGEDAALAAARRAVRGFAEAALGLTVRDA</sequence>